<dbReference type="SUPFAM" id="SSF109854">
    <property type="entry name" value="DinB/YfiT-like putative metalloenzymes"/>
    <property type="match status" value="1"/>
</dbReference>
<name>A0A2W7RSI1_9BACT</name>
<comment type="caution">
    <text evidence="2">The sequence shown here is derived from an EMBL/GenBank/DDBJ whole genome shotgun (WGS) entry which is preliminary data.</text>
</comment>
<evidence type="ECO:0000313" key="2">
    <source>
        <dbReference type="EMBL" id="PZX61470.1"/>
    </source>
</evidence>
<accession>A0A2W7RSI1</accession>
<evidence type="ECO:0000259" key="1">
    <source>
        <dbReference type="Pfam" id="PF12867"/>
    </source>
</evidence>
<sequence length="154" mass="17538">MHNIINNIILTRKFILSICEPLTEEQLNTTPNGFNNNIIWNLGHLIAAQQGICYIRSGLNPVVDESITEYFKSGSKPNKIFTYDEIESIKNSFTASLEQLKNDIEKKLFVNYEPLQTRYGVTISNITEAIQFLPFHEGLHAGTINAMKRLVTLH</sequence>
<keyword evidence="3" id="KW-1185">Reference proteome</keyword>
<gene>
    <name evidence="2" type="ORF">LX80_02200</name>
</gene>
<dbReference type="InterPro" id="IPR034660">
    <property type="entry name" value="DinB/YfiT-like"/>
</dbReference>
<proteinExistence type="predicted"/>
<dbReference type="Pfam" id="PF12867">
    <property type="entry name" value="DinB_2"/>
    <property type="match status" value="1"/>
</dbReference>
<dbReference type="Proteomes" id="UP000249720">
    <property type="component" value="Unassembled WGS sequence"/>
</dbReference>
<dbReference type="InterPro" id="IPR024775">
    <property type="entry name" value="DinB-like"/>
</dbReference>
<organism evidence="2 3">
    <name type="scientific">Hydrotalea sandarakina</name>
    <dbReference type="NCBI Taxonomy" id="1004304"/>
    <lineage>
        <taxon>Bacteria</taxon>
        <taxon>Pseudomonadati</taxon>
        <taxon>Bacteroidota</taxon>
        <taxon>Chitinophagia</taxon>
        <taxon>Chitinophagales</taxon>
        <taxon>Chitinophagaceae</taxon>
        <taxon>Hydrotalea</taxon>
    </lineage>
</organism>
<dbReference type="Gene3D" id="1.20.120.450">
    <property type="entry name" value="dinb family like domain"/>
    <property type="match status" value="1"/>
</dbReference>
<feature type="domain" description="DinB-like" evidence="1">
    <location>
        <begin position="12"/>
        <end position="144"/>
    </location>
</feature>
<dbReference type="RefSeq" id="WP_111296404.1">
    <property type="nucleotide sequence ID" value="NZ_QKZV01000007.1"/>
</dbReference>
<protein>
    <submittedName>
        <fullName evidence="2">DinB family protein</fullName>
    </submittedName>
</protein>
<dbReference type="EMBL" id="QKZV01000007">
    <property type="protein sequence ID" value="PZX61470.1"/>
    <property type="molecule type" value="Genomic_DNA"/>
</dbReference>
<dbReference type="OrthoDB" id="4295522at2"/>
<reference evidence="2 3" key="1">
    <citation type="submission" date="2018-06" db="EMBL/GenBank/DDBJ databases">
        <title>Genomic Encyclopedia of Archaeal and Bacterial Type Strains, Phase II (KMG-II): from individual species to whole genera.</title>
        <authorList>
            <person name="Goeker M."/>
        </authorList>
    </citation>
    <scope>NUCLEOTIDE SEQUENCE [LARGE SCALE GENOMIC DNA]</scope>
    <source>
        <strain evidence="2 3">DSM 23241</strain>
    </source>
</reference>
<dbReference type="AlphaFoldDB" id="A0A2W7RSI1"/>
<evidence type="ECO:0000313" key="3">
    <source>
        <dbReference type="Proteomes" id="UP000249720"/>
    </source>
</evidence>